<dbReference type="STRING" id="47427.A0A2H3CIG9"/>
<feature type="compositionally biased region" description="Acidic residues" evidence="1">
    <location>
        <begin position="92"/>
        <end position="102"/>
    </location>
</feature>
<gene>
    <name evidence="2" type="ORF">ARMGADRAFT_689362</name>
</gene>
<protein>
    <submittedName>
        <fullName evidence="2">Uncharacterized protein</fullName>
    </submittedName>
</protein>
<dbReference type="Proteomes" id="UP000217790">
    <property type="component" value="Unassembled WGS sequence"/>
</dbReference>
<dbReference type="EMBL" id="KZ293712">
    <property type="protein sequence ID" value="PBK82881.1"/>
    <property type="molecule type" value="Genomic_DNA"/>
</dbReference>
<dbReference type="AlphaFoldDB" id="A0A2H3CIG9"/>
<evidence type="ECO:0000256" key="1">
    <source>
        <dbReference type="SAM" id="MobiDB-lite"/>
    </source>
</evidence>
<name>A0A2H3CIG9_ARMGA</name>
<feature type="compositionally biased region" description="Basic and acidic residues" evidence="1">
    <location>
        <begin position="353"/>
        <end position="371"/>
    </location>
</feature>
<proteinExistence type="predicted"/>
<evidence type="ECO:0000313" key="3">
    <source>
        <dbReference type="Proteomes" id="UP000217790"/>
    </source>
</evidence>
<feature type="compositionally biased region" description="Basic and acidic residues" evidence="1">
    <location>
        <begin position="693"/>
        <end position="711"/>
    </location>
</feature>
<feature type="region of interest" description="Disordered" evidence="1">
    <location>
        <begin position="550"/>
        <end position="573"/>
    </location>
</feature>
<feature type="region of interest" description="Disordered" evidence="1">
    <location>
        <begin position="62"/>
        <end position="316"/>
    </location>
</feature>
<feature type="region of interest" description="Disordered" evidence="1">
    <location>
        <begin position="353"/>
        <end position="379"/>
    </location>
</feature>
<dbReference type="OrthoDB" id="2804229at2759"/>
<sequence>MTTPRASRSTAYPSSATLASLTSTAIRTKPAPIYNPYDKFTKPQFDAWIDDLTGTLRRALGHIDDGGREDSLVVSDESSIGHIDAEQASESSEVDGDIEDSFAELKARRASRKGKARDPREGPGLFPGRGNGSYEEPIDLASDSENEEAQVEELARVIDDDDYGSVWEEQDEREQSEQDAEDVDAETDAEVDYQGEENHDEEVGSDLDEGNEAYDEDEDEEQPDLWKTDQSSSPPVQYEVFDADDEDHVEKSDEPEVIELLSDEEVSIAGTARGKSEEHSDADIVEEDRDQGTHEDAGVSSDIYGIDDDDEQPLYNDTAFPSTVSGYPFLHERVEIMDPWVRPQQYANDLYKGGDHLPEPETHPSPHKLGETDVTSTSITPQREVDEDMILFEVSRHKYPEAGSHLRSPFDASYLQYDPDSIGSTNKKEYYAHRDEYQQTVTSLFSNEDVANRRPDERHLDTDNDVTALNTNLEGPSNDTMEDLPLSAGDVCDEIGESNNHTASPELAVPEKQRHELPVVPLVNPVDKIVFDLYGDLKTETDGMTVEVTGQPVSGPVPDHEDAANVQRSQDVSMSPDLALREDYESHLSIEPGLDAEISAVAEPEAHLNPDVAAGLAHHQPFESEFPLPEGQSLPPFVTQDIALVEGSNELQDGRDAEEPAFLPTPPADQPTITSEEISSALNQVYGILDHTGAGDDSKQQEAKHEPSLVSEAVDHDAMSIHEENPELVGIDIPVIVEPAAVHTGAATDIVVELKEDDVGREVVALAEISSQSSQLTPPPTIIRLLFHKHRLITSQVLSTRSQPLSSVIHLPPRSSSWTPINLHSRKALSWLWMICIQLL</sequence>
<keyword evidence="3" id="KW-1185">Reference proteome</keyword>
<organism evidence="2 3">
    <name type="scientific">Armillaria gallica</name>
    <name type="common">Bulbous honey fungus</name>
    <name type="synonym">Armillaria bulbosa</name>
    <dbReference type="NCBI Taxonomy" id="47427"/>
    <lineage>
        <taxon>Eukaryota</taxon>
        <taxon>Fungi</taxon>
        <taxon>Dikarya</taxon>
        <taxon>Basidiomycota</taxon>
        <taxon>Agaricomycotina</taxon>
        <taxon>Agaricomycetes</taxon>
        <taxon>Agaricomycetidae</taxon>
        <taxon>Agaricales</taxon>
        <taxon>Marasmiineae</taxon>
        <taxon>Physalacriaceae</taxon>
        <taxon>Armillaria</taxon>
    </lineage>
</organism>
<feature type="region of interest" description="Disordered" evidence="1">
    <location>
        <begin position="690"/>
        <end position="711"/>
    </location>
</feature>
<accession>A0A2H3CIG9</accession>
<reference evidence="3" key="1">
    <citation type="journal article" date="2017" name="Nat. Ecol. Evol.">
        <title>Genome expansion and lineage-specific genetic innovations in the forest pathogenic fungi Armillaria.</title>
        <authorList>
            <person name="Sipos G."/>
            <person name="Prasanna A.N."/>
            <person name="Walter M.C."/>
            <person name="O'Connor E."/>
            <person name="Balint B."/>
            <person name="Krizsan K."/>
            <person name="Kiss B."/>
            <person name="Hess J."/>
            <person name="Varga T."/>
            <person name="Slot J."/>
            <person name="Riley R."/>
            <person name="Boka B."/>
            <person name="Rigling D."/>
            <person name="Barry K."/>
            <person name="Lee J."/>
            <person name="Mihaltcheva S."/>
            <person name="LaButti K."/>
            <person name="Lipzen A."/>
            <person name="Waldron R."/>
            <person name="Moloney N.M."/>
            <person name="Sperisen C."/>
            <person name="Kredics L."/>
            <person name="Vagvoelgyi C."/>
            <person name="Patrignani A."/>
            <person name="Fitzpatrick D."/>
            <person name="Nagy I."/>
            <person name="Doyle S."/>
            <person name="Anderson J.B."/>
            <person name="Grigoriev I.V."/>
            <person name="Gueldener U."/>
            <person name="Muensterkoetter M."/>
            <person name="Nagy L.G."/>
        </authorList>
    </citation>
    <scope>NUCLEOTIDE SEQUENCE [LARGE SCALE GENOMIC DNA]</scope>
    <source>
        <strain evidence="3">Ar21-2</strain>
    </source>
</reference>
<dbReference type="InParanoid" id="A0A2H3CIG9"/>
<feature type="compositionally biased region" description="Acidic residues" evidence="1">
    <location>
        <begin position="136"/>
        <end position="151"/>
    </location>
</feature>
<evidence type="ECO:0000313" key="2">
    <source>
        <dbReference type="EMBL" id="PBK82881.1"/>
    </source>
</evidence>
<feature type="compositionally biased region" description="Acidic residues" evidence="1">
    <location>
        <begin position="159"/>
        <end position="223"/>
    </location>
</feature>
<feature type="compositionally biased region" description="Basic and acidic residues" evidence="1">
    <location>
        <begin position="62"/>
        <end position="71"/>
    </location>
</feature>
<feature type="compositionally biased region" description="Acidic residues" evidence="1">
    <location>
        <begin position="255"/>
        <end position="266"/>
    </location>
</feature>